<dbReference type="Pfam" id="PF20510">
    <property type="entry name" value="HgmA_N"/>
    <property type="match status" value="1"/>
</dbReference>
<evidence type="ECO:0000256" key="6">
    <source>
        <dbReference type="ARBA" id="ARBA00022878"/>
    </source>
</evidence>
<evidence type="ECO:0000256" key="9">
    <source>
        <dbReference type="ARBA" id="ARBA00023004"/>
    </source>
</evidence>
<evidence type="ECO:0000259" key="14">
    <source>
        <dbReference type="Pfam" id="PF20510"/>
    </source>
</evidence>
<dbReference type="AlphaFoldDB" id="A0A9P3FYF7"/>
<evidence type="ECO:0000256" key="11">
    <source>
        <dbReference type="PIRSR" id="PIRSR605708-1"/>
    </source>
</evidence>
<dbReference type="GO" id="GO:0004411">
    <property type="term" value="F:homogentisate 1,2-dioxygenase activity"/>
    <property type="evidence" value="ECO:0007669"/>
    <property type="project" value="UniProtKB-EC"/>
</dbReference>
<dbReference type="PANTHER" id="PTHR11056">
    <property type="entry name" value="HOMOGENTISATE 1,2-DIOXYGENASE"/>
    <property type="match status" value="1"/>
</dbReference>
<evidence type="ECO:0000256" key="12">
    <source>
        <dbReference type="PIRSR" id="PIRSR605708-2"/>
    </source>
</evidence>
<organism evidence="15 16">
    <name type="scientific">Phanerochaete sordida</name>
    <dbReference type="NCBI Taxonomy" id="48140"/>
    <lineage>
        <taxon>Eukaryota</taxon>
        <taxon>Fungi</taxon>
        <taxon>Dikarya</taxon>
        <taxon>Basidiomycota</taxon>
        <taxon>Agaricomycotina</taxon>
        <taxon>Agaricomycetes</taxon>
        <taxon>Polyporales</taxon>
        <taxon>Phanerochaetaceae</taxon>
        <taxon>Phanerochaete</taxon>
    </lineage>
</organism>
<dbReference type="Gene3D" id="2.60.120.10">
    <property type="entry name" value="Jelly Rolls"/>
    <property type="match status" value="1"/>
</dbReference>
<feature type="binding site" evidence="12">
    <location>
        <position position="356"/>
    </location>
    <ligand>
        <name>Fe cation</name>
        <dbReference type="ChEBI" id="CHEBI:24875"/>
    </ligand>
</feature>
<dbReference type="Proteomes" id="UP000703269">
    <property type="component" value="Unassembled WGS sequence"/>
</dbReference>
<dbReference type="FunFam" id="2.60.120.10:FF:000034">
    <property type="entry name" value="Homogentisate 1,2-dioxygenase"/>
    <property type="match status" value="1"/>
</dbReference>
<feature type="domain" description="Homogentisate 1,2-dioxygenase N-terminal" evidence="14">
    <location>
        <begin position="19"/>
        <end position="294"/>
    </location>
</feature>
<comment type="pathway">
    <text evidence="2">Amino-acid degradation; L-phenylalanine degradation; acetoacetate and fumarate from L-phenylalanine: step 4/6.</text>
</comment>
<dbReference type="GO" id="GO:0006572">
    <property type="term" value="P:L-tyrosine catabolic process"/>
    <property type="evidence" value="ECO:0007669"/>
    <property type="project" value="UniProtKB-KW"/>
</dbReference>
<dbReference type="InterPro" id="IPR014710">
    <property type="entry name" value="RmlC-like_jellyroll"/>
</dbReference>
<evidence type="ECO:0000256" key="4">
    <source>
        <dbReference type="ARBA" id="ARBA00013127"/>
    </source>
</evidence>
<keyword evidence="6" id="KW-0828">Tyrosine catabolism</keyword>
<name>A0A9P3FYF7_9APHY</name>
<feature type="binding site" evidence="12">
    <location>
        <position position="365"/>
    </location>
    <ligand>
        <name>homogentisate</name>
        <dbReference type="ChEBI" id="CHEBI:16169"/>
    </ligand>
</feature>
<evidence type="ECO:0000313" key="16">
    <source>
        <dbReference type="Proteomes" id="UP000703269"/>
    </source>
</evidence>
<dbReference type="EC" id="1.13.11.5" evidence="4"/>
<comment type="caution">
    <text evidence="15">The sequence shown here is derived from an EMBL/GenBank/DDBJ whole genome shotgun (WGS) entry which is preliminary data.</text>
</comment>
<comment type="similarity">
    <text evidence="3">Belongs to the homogentisate dioxygenase family.</text>
</comment>
<dbReference type="InterPro" id="IPR046452">
    <property type="entry name" value="HgmA_N"/>
</dbReference>
<dbReference type="InterPro" id="IPR011051">
    <property type="entry name" value="RmlC_Cupin_sf"/>
</dbReference>
<dbReference type="GO" id="GO:0006559">
    <property type="term" value="P:L-phenylalanine catabolic process"/>
    <property type="evidence" value="ECO:0007669"/>
    <property type="project" value="UniProtKB-KW"/>
</dbReference>
<proteinExistence type="inferred from homology"/>
<dbReference type="OrthoDB" id="1689029at2759"/>
<dbReference type="PANTHER" id="PTHR11056:SF0">
    <property type="entry name" value="HOMOGENTISATE 1,2-DIOXYGENASE"/>
    <property type="match status" value="1"/>
</dbReference>
<dbReference type="InterPro" id="IPR046451">
    <property type="entry name" value="HgmA_C"/>
</dbReference>
<keyword evidence="10" id="KW-0585">Phenylalanine catabolism</keyword>
<reference evidence="15 16" key="1">
    <citation type="submission" date="2021-08" db="EMBL/GenBank/DDBJ databases">
        <title>Draft Genome Sequence of Phanerochaete sordida strain YK-624.</title>
        <authorList>
            <person name="Mori T."/>
            <person name="Dohra H."/>
            <person name="Suzuki T."/>
            <person name="Kawagishi H."/>
            <person name="Hirai H."/>
        </authorList>
    </citation>
    <scope>NUCLEOTIDE SEQUENCE [LARGE SCALE GENOMIC DNA]</scope>
    <source>
        <strain evidence="15 16">YK-624</strain>
    </source>
</reference>
<comment type="cofactor">
    <cofactor evidence="1 12">
        <name>Fe cation</name>
        <dbReference type="ChEBI" id="CHEBI:24875"/>
    </cofactor>
</comment>
<dbReference type="GO" id="GO:0046872">
    <property type="term" value="F:metal ion binding"/>
    <property type="evidence" value="ECO:0007669"/>
    <property type="project" value="UniProtKB-KW"/>
</dbReference>
<dbReference type="Pfam" id="PF04209">
    <property type="entry name" value="HgmA_C"/>
    <property type="match status" value="1"/>
</dbReference>
<feature type="domain" description="Homogentisate 1,2-dioxygenase C-terminal" evidence="13">
    <location>
        <begin position="297"/>
        <end position="432"/>
    </location>
</feature>
<evidence type="ECO:0000256" key="5">
    <source>
        <dbReference type="ARBA" id="ARBA00022723"/>
    </source>
</evidence>
<keyword evidence="16" id="KW-1185">Reference proteome</keyword>
<feature type="binding site" evidence="12">
    <location>
        <position position="350"/>
    </location>
    <ligand>
        <name>Fe cation</name>
        <dbReference type="ChEBI" id="CHEBI:24875"/>
    </ligand>
</feature>
<evidence type="ECO:0000256" key="8">
    <source>
        <dbReference type="ARBA" id="ARBA00023002"/>
    </source>
</evidence>
<evidence type="ECO:0000256" key="1">
    <source>
        <dbReference type="ARBA" id="ARBA00001962"/>
    </source>
</evidence>
<evidence type="ECO:0000256" key="7">
    <source>
        <dbReference type="ARBA" id="ARBA00022964"/>
    </source>
</evidence>
<evidence type="ECO:0000259" key="13">
    <source>
        <dbReference type="Pfam" id="PF04209"/>
    </source>
</evidence>
<evidence type="ECO:0000256" key="10">
    <source>
        <dbReference type="ARBA" id="ARBA00023232"/>
    </source>
</evidence>
<keyword evidence="8" id="KW-0560">Oxidoreductase</keyword>
<keyword evidence="7" id="KW-0223">Dioxygenase</keyword>
<dbReference type="CDD" id="cd07000">
    <property type="entry name" value="cupin_HGO_N"/>
    <property type="match status" value="1"/>
</dbReference>
<gene>
    <name evidence="15" type="ORF">PsYK624_016160</name>
</gene>
<protein>
    <recommendedName>
        <fullName evidence="4">homogentisate 1,2-dioxygenase</fullName>
        <ecNumber evidence="4">1.13.11.5</ecNumber>
    </recommendedName>
</protein>
<feature type="binding site" evidence="12">
    <location>
        <position position="385"/>
    </location>
    <ligand>
        <name>Fe cation</name>
        <dbReference type="ChEBI" id="CHEBI:24875"/>
    </ligand>
</feature>
<dbReference type="InterPro" id="IPR005708">
    <property type="entry name" value="Homogentis_dOase"/>
</dbReference>
<evidence type="ECO:0000256" key="2">
    <source>
        <dbReference type="ARBA" id="ARBA00004704"/>
    </source>
</evidence>
<dbReference type="SUPFAM" id="SSF51182">
    <property type="entry name" value="RmlC-like cupins"/>
    <property type="match status" value="1"/>
</dbReference>
<feature type="binding site" evidence="12">
    <location>
        <position position="385"/>
    </location>
    <ligand>
        <name>homogentisate</name>
        <dbReference type="ChEBI" id="CHEBI:16169"/>
    </ligand>
</feature>
<sequence>MTSAQTGYSIARRSDDPYRYQVGFGNWFTSEALPNVLPSGQNMPQKNKYDLYTEGMNGCPFTAPRAQNQHNWLYRIRPSVAHQGITKSAKQNPYLVAEFSLNDPKQSVSPERVAWRPDSVPANERVTFVHGIKSMAGNGSPLLREGVVLHTYACNASMERQAFVNSDGDFLLVPVAGRLDIQTELGRMMVFPGEVAVVQRGLKWKVSVPDGKAMGYIQEIFGMHYELPELGPLGASGLANPRDFEHPVAHFDVDQSDWEVLYKLGGQLWSCAQDHTPFDVVAWHGNYVPYKYDLDAFISCGSLSRDHMDPSVWTVLTARSKTPGVALADVIFAGERWDVAEKTFRPPYFHRNTATEIIGLISGDFGFERDFAPGALSLETGFGAHGMESDAYDAASDMELKPTKILQGTRMVLFETSMLMCLTEHALKTSRRKESEGGHKGLEAKFLKHKDLILKDLKAAGLPPVAF</sequence>
<keyword evidence="5 12" id="KW-0479">Metal-binding</keyword>
<accession>A0A9P3FYF7</accession>
<dbReference type="GO" id="GO:0005737">
    <property type="term" value="C:cytoplasm"/>
    <property type="evidence" value="ECO:0007669"/>
    <property type="project" value="TreeGrafter"/>
</dbReference>
<keyword evidence="9 12" id="KW-0408">Iron</keyword>
<dbReference type="EMBL" id="BPQB01000002">
    <property type="protein sequence ID" value="GJE85537.1"/>
    <property type="molecule type" value="Genomic_DNA"/>
</dbReference>
<feature type="active site" description="Proton acceptor" evidence="11">
    <location>
        <position position="307"/>
    </location>
</feature>
<evidence type="ECO:0000256" key="3">
    <source>
        <dbReference type="ARBA" id="ARBA00007757"/>
    </source>
</evidence>
<evidence type="ECO:0000313" key="15">
    <source>
        <dbReference type="EMBL" id="GJE85537.1"/>
    </source>
</evidence>